<dbReference type="InterPro" id="IPR029058">
    <property type="entry name" value="AB_hydrolase_fold"/>
</dbReference>
<gene>
    <name evidence="2" type="ORF">H7F51_06680</name>
</gene>
<sequence length="447" mass="47968">MPPFRRLARLASATALALGLTQPGLAAAQEQPIRTTFVRHASAVLGLLYEPATPGPRAKIGVLVTHGGDYLAFPACSELAKRGYRVLCEYPSGDDFDRTLKETGMAMTWLKQVPGVEKTVLLGHSGGATIVTAYQAIAENGIAFCQAAEKIHKCPDNLAGLPKADGVVLPDANIGNAAMMLFSIDPAVTDETTGMKTDPALDMFNPANGYRKGGTAYSPEFTRRFFAAEAARYNRLVGYAEQRLALIEAGKGRYSDDEPLDIPGASSLGPNNKLYSQDTRLLSSSREAWPLFHKDGSTSTGIVHSVRVAEPVEPKTASFGFAAMKTTVRKFLSGSAIRVDPDFHYDEHAVHGVHWTSTYASPPGNVEQVSVPLLTLGMTGHWEGLAAEEIYNHAKSADKSIGFIEGASHMLDTCKACETTPGQFGDTTKTTFDAIDAWLSKAGRFLP</sequence>
<keyword evidence="2" id="KW-0378">Hydrolase</keyword>
<feature type="signal peptide" evidence="1">
    <location>
        <begin position="1"/>
        <end position="26"/>
    </location>
</feature>
<protein>
    <submittedName>
        <fullName evidence="2">Alpha/beta hydrolase</fullName>
    </submittedName>
</protein>
<organism evidence="2 3">
    <name type="scientific">Novosphingobium flavum</name>
    <dbReference type="NCBI Taxonomy" id="1778672"/>
    <lineage>
        <taxon>Bacteria</taxon>
        <taxon>Pseudomonadati</taxon>
        <taxon>Pseudomonadota</taxon>
        <taxon>Alphaproteobacteria</taxon>
        <taxon>Sphingomonadales</taxon>
        <taxon>Sphingomonadaceae</taxon>
        <taxon>Novosphingobium</taxon>
    </lineage>
</organism>
<dbReference type="GO" id="GO:0016787">
    <property type="term" value="F:hydrolase activity"/>
    <property type="evidence" value="ECO:0007669"/>
    <property type="project" value="UniProtKB-KW"/>
</dbReference>
<dbReference type="EMBL" id="JACLAW010000004">
    <property type="protein sequence ID" value="MBC2665198.1"/>
    <property type="molecule type" value="Genomic_DNA"/>
</dbReference>
<keyword evidence="3" id="KW-1185">Reference proteome</keyword>
<dbReference type="Gene3D" id="3.40.50.1820">
    <property type="entry name" value="alpha/beta hydrolase"/>
    <property type="match status" value="1"/>
</dbReference>
<evidence type="ECO:0000313" key="3">
    <source>
        <dbReference type="Proteomes" id="UP000566813"/>
    </source>
</evidence>
<dbReference type="AlphaFoldDB" id="A0A7X1FQQ1"/>
<evidence type="ECO:0000313" key="2">
    <source>
        <dbReference type="EMBL" id="MBC2665198.1"/>
    </source>
</evidence>
<name>A0A7X1FQQ1_9SPHN</name>
<keyword evidence="1" id="KW-0732">Signal</keyword>
<dbReference type="Proteomes" id="UP000566813">
    <property type="component" value="Unassembled WGS sequence"/>
</dbReference>
<evidence type="ECO:0000256" key="1">
    <source>
        <dbReference type="SAM" id="SignalP"/>
    </source>
</evidence>
<accession>A0A7X1FQQ1</accession>
<comment type="caution">
    <text evidence="2">The sequence shown here is derived from an EMBL/GenBank/DDBJ whole genome shotgun (WGS) entry which is preliminary data.</text>
</comment>
<dbReference type="SUPFAM" id="SSF53474">
    <property type="entry name" value="alpha/beta-Hydrolases"/>
    <property type="match status" value="1"/>
</dbReference>
<feature type="chain" id="PRO_5030725774" evidence="1">
    <location>
        <begin position="27"/>
        <end position="447"/>
    </location>
</feature>
<reference evidence="2 3" key="1">
    <citation type="submission" date="2020-08" db="EMBL/GenBank/DDBJ databases">
        <title>The genome sequence of type strain Novosphingobium flavum NBRC 111647.</title>
        <authorList>
            <person name="Liu Y."/>
        </authorList>
    </citation>
    <scope>NUCLEOTIDE SEQUENCE [LARGE SCALE GENOMIC DNA]</scope>
    <source>
        <strain evidence="2 3">NBRC 111647</strain>
    </source>
</reference>
<proteinExistence type="predicted"/>